<dbReference type="PANTHER" id="PTHR30040">
    <property type="entry name" value="THIAMINE BIOSYNTHESIS LIPOPROTEIN APBE"/>
    <property type="match status" value="1"/>
</dbReference>
<evidence type="ECO:0000256" key="5">
    <source>
        <dbReference type="ARBA" id="ARBA00022723"/>
    </source>
</evidence>
<comment type="similarity">
    <text evidence="10">Belongs to the ApbE family.</text>
</comment>
<dbReference type="KEGG" id="sphu:SPPYR_2061"/>
<dbReference type="EMBL" id="LT598653">
    <property type="protein sequence ID" value="SBV33181.1"/>
    <property type="molecule type" value="Genomic_DNA"/>
</dbReference>
<proteinExistence type="inferred from homology"/>
<dbReference type="GO" id="GO:0046872">
    <property type="term" value="F:metal ion binding"/>
    <property type="evidence" value="ECO:0007669"/>
    <property type="project" value="UniProtKB-UniRule"/>
</dbReference>
<dbReference type="AlphaFoldDB" id="A0A1Y5PT72"/>
<comment type="cofactor">
    <cofactor evidence="11">
        <name>Mg(2+)</name>
        <dbReference type="ChEBI" id="CHEBI:18420"/>
    </cofactor>
    <cofactor evidence="11">
        <name>Mn(2+)</name>
        <dbReference type="ChEBI" id="CHEBI:29035"/>
    </cofactor>
    <text evidence="11">Magnesium. Can also use manganese.</text>
</comment>
<keyword evidence="4 10" id="KW-0808">Transferase</keyword>
<evidence type="ECO:0000313" key="12">
    <source>
        <dbReference type="EMBL" id="SBV33181.1"/>
    </source>
</evidence>
<dbReference type="InterPro" id="IPR003374">
    <property type="entry name" value="ApbE-like_sf"/>
</dbReference>
<comment type="catalytic activity">
    <reaction evidence="9 10">
        <text>L-threonyl-[protein] + FAD = FMN-L-threonyl-[protein] + AMP + H(+)</text>
        <dbReference type="Rhea" id="RHEA:36847"/>
        <dbReference type="Rhea" id="RHEA-COMP:11060"/>
        <dbReference type="Rhea" id="RHEA-COMP:11061"/>
        <dbReference type="ChEBI" id="CHEBI:15378"/>
        <dbReference type="ChEBI" id="CHEBI:30013"/>
        <dbReference type="ChEBI" id="CHEBI:57692"/>
        <dbReference type="ChEBI" id="CHEBI:74257"/>
        <dbReference type="ChEBI" id="CHEBI:456215"/>
        <dbReference type="EC" id="2.7.1.180"/>
    </reaction>
</comment>
<feature type="binding site" evidence="11">
    <location>
        <position position="275"/>
    </location>
    <ligand>
        <name>Mg(2+)</name>
        <dbReference type="ChEBI" id="CHEBI:18420"/>
    </ligand>
</feature>
<dbReference type="EC" id="2.7.1.180" evidence="1 10"/>
<organism evidence="12">
    <name type="scientific">uncultured Sphingopyxis sp</name>
    <dbReference type="NCBI Taxonomy" id="310581"/>
    <lineage>
        <taxon>Bacteria</taxon>
        <taxon>Pseudomonadati</taxon>
        <taxon>Pseudomonadota</taxon>
        <taxon>Alphaproteobacteria</taxon>
        <taxon>Sphingomonadales</taxon>
        <taxon>Sphingomonadaceae</taxon>
        <taxon>Sphingopyxis</taxon>
        <taxon>environmental samples</taxon>
    </lineage>
</organism>
<evidence type="ECO:0000256" key="6">
    <source>
        <dbReference type="ARBA" id="ARBA00022827"/>
    </source>
</evidence>
<sequence length="315" mass="33924">MIPRALTPAAFAGRDARAPIEDFSGETMGTSWSLHAVAPPATTMRGVEAAFDLVVAQMSQWKADSDLSRFNRAPSGRWHRVPDELAHIVEAALRIARASGGAFDVGMGRLTEAWGFGSAGPVERPPEGRAGPENRTIDFDPVIRHIRRAEGAALDLSGIAKGYAVDLAAEWLLDMGVRHFLLEVGGELRGEGVRPDGQPWWVDVEMPPTASVAPWRIALHDLSVATSGNYRRGFRADGQHYSHSFDPRTGRPIVNGVASVTVLHRSCTLADGWATALTVLGPEAAMGLADEQGLAACVITGDREYVSRAWRAMLD</sequence>
<evidence type="ECO:0000256" key="7">
    <source>
        <dbReference type="ARBA" id="ARBA00022842"/>
    </source>
</evidence>
<keyword evidence="7 10" id="KW-0460">Magnesium</keyword>
<evidence type="ECO:0000256" key="8">
    <source>
        <dbReference type="ARBA" id="ARBA00031306"/>
    </source>
</evidence>
<reference evidence="12" key="1">
    <citation type="submission" date="2016-03" db="EMBL/GenBank/DDBJ databases">
        <authorList>
            <person name="Ploux O."/>
        </authorList>
    </citation>
    <scope>NUCLEOTIDE SEQUENCE</scope>
    <source>
        <strain evidence="12">UC10</strain>
    </source>
</reference>
<keyword evidence="3 10" id="KW-0285">Flavoprotein</keyword>
<accession>A0A1Y5PT72</accession>
<keyword evidence="12" id="KW-0449">Lipoprotein</keyword>
<feature type="binding site" evidence="11">
    <location>
        <position position="271"/>
    </location>
    <ligand>
        <name>Mg(2+)</name>
        <dbReference type="ChEBI" id="CHEBI:18420"/>
    </ligand>
</feature>
<evidence type="ECO:0000256" key="3">
    <source>
        <dbReference type="ARBA" id="ARBA00022630"/>
    </source>
</evidence>
<dbReference type="PANTHER" id="PTHR30040:SF2">
    <property type="entry name" value="FAD:PROTEIN FMN TRANSFERASE"/>
    <property type="match status" value="1"/>
</dbReference>
<keyword evidence="6 10" id="KW-0274">FAD</keyword>
<dbReference type="Pfam" id="PF02424">
    <property type="entry name" value="ApbE"/>
    <property type="match status" value="1"/>
</dbReference>
<gene>
    <name evidence="12" type="ORF">SPPYR_2061</name>
</gene>
<dbReference type="SUPFAM" id="SSF143631">
    <property type="entry name" value="ApbE-like"/>
    <property type="match status" value="1"/>
</dbReference>
<dbReference type="InterPro" id="IPR024932">
    <property type="entry name" value="ApbE"/>
</dbReference>
<dbReference type="PIRSF" id="PIRSF006268">
    <property type="entry name" value="ApbE"/>
    <property type="match status" value="1"/>
</dbReference>
<dbReference type="Gene3D" id="3.10.520.10">
    <property type="entry name" value="ApbE-like domains"/>
    <property type="match status" value="1"/>
</dbReference>
<protein>
    <recommendedName>
        <fullName evidence="2 10">FAD:protein FMN transferase</fullName>
        <ecNumber evidence="1 10">2.7.1.180</ecNumber>
    </recommendedName>
    <alternativeName>
        <fullName evidence="8 10">Flavin transferase</fullName>
    </alternativeName>
</protein>
<dbReference type="GO" id="GO:0016740">
    <property type="term" value="F:transferase activity"/>
    <property type="evidence" value="ECO:0007669"/>
    <property type="project" value="UniProtKB-UniRule"/>
</dbReference>
<evidence type="ECO:0000256" key="2">
    <source>
        <dbReference type="ARBA" id="ARBA00016337"/>
    </source>
</evidence>
<evidence type="ECO:0000256" key="4">
    <source>
        <dbReference type="ARBA" id="ARBA00022679"/>
    </source>
</evidence>
<name>A0A1Y5PT72_9SPHN</name>
<evidence type="ECO:0000256" key="9">
    <source>
        <dbReference type="ARBA" id="ARBA00048540"/>
    </source>
</evidence>
<evidence type="ECO:0000256" key="11">
    <source>
        <dbReference type="PIRSR" id="PIRSR006268-2"/>
    </source>
</evidence>
<keyword evidence="5 10" id="KW-0479">Metal-binding</keyword>
<feature type="binding site" evidence="11">
    <location>
        <position position="158"/>
    </location>
    <ligand>
        <name>Mg(2+)</name>
        <dbReference type="ChEBI" id="CHEBI:18420"/>
    </ligand>
</feature>
<evidence type="ECO:0000256" key="10">
    <source>
        <dbReference type="PIRNR" id="PIRNR006268"/>
    </source>
</evidence>
<evidence type="ECO:0000256" key="1">
    <source>
        <dbReference type="ARBA" id="ARBA00011955"/>
    </source>
</evidence>